<dbReference type="Proteomes" id="UP000027265">
    <property type="component" value="Unassembled WGS sequence"/>
</dbReference>
<evidence type="ECO:0000313" key="2">
    <source>
        <dbReference type="Proteomes" id="UP000027265"/>
    </source>
</evidence>
<evidence type="ECO:0000313" key="1">
    <source>
        <dbReference type="EMBL" id="KDQ50389.1"/>
    </source>
</evidence>
<name>A0A067P6I3_9AGAM</name>
<organism evidence="1 2">
    <name type="scientific">Jaapia argillacea MUCL 33604</name>
    <dbReference type="NCBI Taxonomy" id="933084"/>
    <lineage>
        <taxon>Eukaryota</taxon>
        <taxon>Fungi</taxon>
        <taxon>Dikarya</taxon>
        <taxon>Basidiomycota</taxon>
        <taxon>Agaricomycotina</taxon>
        <taxon>Agaricomycetes</taxon>
        <taxon>Agaricomycetidae</taxon>
        <taxon>Jaapiales</taxon>
        <taxon>Jaapiaceae</taxon>
        <taxon>Jaapia</taxon>
    </lineage>
</organism>
<dbReference type="AlphaFoldDB" id="A0A067P6I3"/>
<proteinExistence type="predicted"/>
<accession>A0A067P6I3</accession>
<reference evidence="2" key="1">
    <citation type="journal article" date="2014" name="Proc. Natl. Acad. Sci. U.S.A.">
        <title>Extensive sampling of basidiomycete genomes demonstrates inadequacy of the white-rot/brown-rot paradigm for wood decay fungi.</title>
        <authorList>
            <person name="Riley R."/>
            <person name="Salamov A.A."/>
            <person name="Brown D.W."/>
            <person name="Nagy L.G."/>
            <person name="Floudas D."/>
            <person name="Held B.W."/>
            <person name="Levasseur A."/>
            <person name="Lombard V."/>
            <person name="Morin E."/>
            <person name="Otillar R."/>
            <person name="Lindquist E.A."/>
            <person name="Sun H."/>
            <person name="LaButti K.M."/>
            <person name="Schmutz J."/>
            <person name="Jabbour D."/>
            <person name="Luo H."/>
            <person name="Baker S.E."/>
            <person name="Pisabarro A.G."/>
            <person name="Walton J.D."/>
            <person name="Blanchette R.A."/>
            <person name="Henrissat B."/>
            <person name="Martin F."/>
            <person name="Cullen D."/>
            <person name="Hibbett D.S."/>
            <person name="Grigoriev I.V."/>
        </authorList>
    </citation>
    <scope>NUCLEOTIDE SEQUENCE [LARGE SCALE GENOMIC DNA]</scope>
    <source>
        <strain evidence="2">MUCL 33604</strain>
    </source>
</reference>
<protein>
    <submittedName>
        <fullName evidence="1">Uncharacterized protein</fullName>
    </submittedName>
</protein>
<sequence>MTQNMIRLPFLVIAEVLEGYNHWVRENHDVWDWIEKFDGLQYDQVLARRARSLHQDSLVYWTVLPDILGGLGDVLQTFQVINQSILEANPASQYHTNLDLHEALLVTLVGATSREQLNSVWLSFRGLALSFCLRLLECYTEATRRLRQHAKVVSAHKLAEMEVQLPPNATSYVRAVVDALLCLTKDTQFINRDYWGCLKFKSFVEISINLCD</sequence>
<dbReference type="InParanoid" id="A0A067P6I3"/>
<dbReference type="HOGENOM" id="CLU_1299895_0_0_1"/>
<dbReference type="EMBL" id="KL197761">
    <property type="protein sequence ID" value="KDQ50389.1"/>
    <property type="molecule type" value="Genomic_DNA"/>
</dbReference>
<keyword evidence="2" id="KW-1185">Reference proteome</keyword>
<gene>
    <name evidence="1" type="ORF">JAAARDRAFT_200063</name>
</gene>